<dbReference type="PROSITE" id="PS51184">
    <property type="entry name" value="JMJC"/>
    <property type="match status" value="1"/>
</dbReference>
<dbReference type="Proteomes" id="UP000006334">
    <property type="component" value="Unassembled WGS sequence"/>
</dbReference>
<dbReference type="SUPFAM" id="SSF51197">
    <property type="entry name" value="Clavaminate synthase-like"/>
    <property type="match status" value="1"/>
</dbReference>
<comment type="caution">
    <text evidence="2">The sequence shown here is derived from an EMBL/GenBank/DDBJ whole genome shotgun (WGS) entry which is preliminary data.</text>
</comment>
<dbReference type="eggNOG" id="COG2850">
    <property type="taxonomic scope" value="Bacteria"/>
</dbReference>
<sequence>MKLPFTSQNQVQEIINAKIEDLGPAQLSSSQPIVFRGLVKDWPLVKAASESAQSAAKYLKSWANENPVQAFEAPANVGGRFFYNENLNGFNFTPKNSTFKAVIDEIIQLSGSAQASSTYLGSTSINHILPGFRQHNDVLPLQKAPLVSIWAGNRSRIAAHYDIPDNLACNAVGRRRFTLFPPDQLENLYVGPLDYTPAGQPASLVDFHQPDFNKFPKFKQAIKHCLIIELNPGDSLFIPSMWWHHVEGLTDFNVLVNYWWRQVPDFMGTPLDALNHAILAIRELPESQRQVWRDMFEHYVFSPADNKHIPESKKGVLNPLNETTARQLRAQLLNKLNR</sequence>
<dbReference type="InterPro" id="IPR003347">
    <property type="entry name" value="JmjC_dom"/>
</dbReference>
<dbReference type="SMART" id="SM00558">
    <property type="entry name" value="JmjC"/>
    <property type="match status" value="1"/>
</dbReference>
<name>K6WZR4_9ALTE</name>
<protein>
    <submittedName>
        <fullName evidence="2">Pass1-related protein</fullName>
    </submittedName>
</protein>
<accession>K6WZR4</accession>
<reference evidence="2 3" key="1">
    <citation type="journal article" date="2017" name="Antonie Van Leeuwenhoek">
        <title>Rhizobium rhizosphaerae sp. nov., a novel species isolated from rice rhizosphere.</title>
        <authorList>
            <person name="Zhao J.J."/>
            <person name="Zhang J."/>
            <person name="Zhang R.J."/>
            <person name="Zhang C.W."/>
            <person name="Yin H.Q."/>
            <person name="Zhang X.X."/>
        </authorList>
    </citation>
    <scope>NUCLEOTIDE SEQUENCE [LARGE SCALE GENOMIC DNA]</scope>
    <source>
        <strain evidence="2 3">E3</strain>
    </source>
</reference>
<dbReference type="EMBL" id="BAEN01000023">
    <property type="protein sequence ID" value="GAC13904.1"/>
    <property type="molecule type" value="Genomic_DNA"/>
</dbReference>
<dbReference type="Pfam" id="PF13621">
    <property type="entry name" value="Cupin_8"/>
    <property type="match status" value="1"/>
</dbReference>
<dbReference type="RefSeq" id="WP_008843721.1">
    <property type="nucleotide sequence ID" value="NZ_BAEN01000023.1"/>
</dbReference>
<dbReference type="PANTHER" id="PTHR12461">
    <property type="entry name" value="HYPOXIA-INDUCIBLE FACTOR 1 ALPHA INHIBITOR-RELATED"/>
    <property type="match status" value="1"/>
</dbReference>
<proteinExistence type="predicted"/>
<dbReference type="STRING" id="1127673.GLIP_1263"/>
<keyword evidence="3" id="KW-1185">Reference proteome</keyword>
<evidence type="ECO:0000313" key="2">
    <source>
        <dbReference type="EMBL" id="GAC13904.1"/>
    </source>
</evidence>
<dbReference type="Gene3D" id="2.60.120.650">
    <property type="entry name" value="Cupin"/>
    <property type="match status" value="1"/>
</dbReference>
<dbReference type="InterPro" id="IPR041667">
    <property type="entry name" value="Cupin_8"/>
</dbReference>
<organism evidence="2 3">
    <name type="scientific">Aliiglaciecola lipolytica E3</name>
    <dbReference type="NCBI Taxonomy" id="1127673"/>
    <lineage>
        <taxon>Bacteria</taxon>
        <taxon>Pseudomonadati</taxon>
        <taxon>Pseudomonadota</taxon>
        <taxon>Gammaproteobacteria</taxon>
        <taxon>Alteromonadales</taxon>
        <taxon>Alteromonadaceae</taxon>
        <taxon>Aliiglaciecola</taxon>
    </lineage>
</organism>
<feature type="domain" description="JmjC" evidence="1">
    <location>
        <begin position="82"/>
        <end position="275"/>
    </location>
</feature>
<gene>
    <name evidence="2" type="ORF">GLIP_1263</name>
</gene>
<evidence type="ECO:0000313" key="3">
    <source>
        <dbReference type="Proteomes" id="UP000006334"/>
    </source>
</evidence>
<dbReference type="AlphaFoldDB" id="K6WZR4"/>
<dbReference type="OrthoDB" id="479699at2"/>
<dbReference type="PANTHER" id="PTHR12461:SF105">
    <property type="entry name" value="HYPOXIA-INDUCIBLE FACTOR 1-ALPHA INHIBITOR"/>
    <property type="match status" value="1"/>
</dbReference>
<evidence type="ECO:0000259" key="1">
    <source>
        <dbReference type="PROSITE" id="PS51184"/>
    </source>
</evidence>